<proteinExistence type="predicted"/>
<organism evidence="2 3">
    <name type="scientific">Candidatus Cryptobacteroides excrementipullorum</name>
    <dbReference type="NCBI Taxonomy" id="2840761"/>
    <lineage>
        <taxon>Bacteria</taxon>
        <taxon>Pseudomonadati</taxon>
        <taxon>Bacteroidota</taxon>
        <taxon>Bacteroidia</taxon>
        <taxon>Bacteroidales</taxon>
        <taxon>Candidatus Cryptobacteroides</taxon>
    </lineage>
</organism>
<reference evidence="2" key="1">
    <citation type="submission" date="2020-10" db="EMBL/GenBank/DDBJ databases">
        <authorList>
            <person name="Gilroy R."/>
        </authorList>
    </citation>
    <scope>NUCLEOTIDE SEQUENCE</scope>
    <source>
        <strain evidence="2">2478</strain>
    </source>
</reference>
<dbReference type="InterPro" id="IPR055346">
    <property type="entry name" value="Fe-S_cluster_assembly_SufBD"/>
</dbReference>
<dbReference type="InterPro" id="IPR000825">
    <property type="entry name" value="SUF_FeS_clus_asmbl_SufBD_core"/>
</dbReference>
<dbReference type="SUPFAM" id="SSF101960">
    <property type="entry name" value="Stabilizer of iron transporter SufD"/>
    <property type="match status" value="1"/>
</dbReference>
<evidence type="ECO:0000313" key="3">
    <source>
        <dbReference type="Proteomes" id="UP000823771"/>
    </source>
</evidence>
<gene>
    <name evidence="2" type="ORF">IAB80_00170</name>
</gene>
<evidence type="ECO:0000259" key="1">
    <source>
        <dbReference type="Pfam" id="PF01458"/>
    </source>
</evidence>
<dbReference type="Proteomes" id="UP000823771">
    <property type="component" value="Unassembled WGS sequence"/>
</dbReference>
<dbReference type="Pfam" id="PF01458">
    <property type="entry name" value="SUFBD_core"/>
    <property type="match status" value="1"/>
</dbReference>
<name>A0A9D9IRH6_9BACT</name>
<accession>A0A9D9IRH6</accession>
<sequence length="231" mass="25017">MTASTDNPVLEASRVTVGAGERLNRSFVIGAGMSGPRSVHVSMGADSSLDLSVIILPGADCEVELDVDMEGPGAEAYISGIYLCPGNETVRIATYVNHKVHHCTSRQLFKGIAGGTARTDFFGKIVVSPDAQKTEAYQENHNLLISDGARMDTKPQLEIYADDVKCSHGATVGRLDEDEQFYMRSRGIPEREAMVLQMLSFISPVISHIPDEGIREKVSEIAGEAVRGMKF</sequence>
<comment type="caution">
    <text evidence="2">The sequence shown here is derived from an EMBL/GenBank/DDBJ whole genome shotgun (WGS) entry which is preliminary data.</text>
</comment>
<dbReference type="PANTHER" id="PTHR43575:SF1">
    <property type="entry name" value="PROTEIN ABCI7, CHLOROPLASTIC"/>
    <property type="match status" value="1"/>
</dbReference>
<dbReference type="InterPro" id="IPR037284">
    <property type="entry name" value="SUF_FeS_clus_asmbl_SufBD_sf"/>
</dbReference>
<dbReference type="GO" id="GO:0016226">
    <property type="term" value="P:iron-sulfur cluster assembly"/>
    <property type="evidence" value="ECO:0007669"/>
    <property type="project" value="InterPro"/>
</dbReference>
<dbReference type="EMBL" id="JADILZ010000002">
    <property type="protein sequence ID" value="MBO8477312.1"/>
    <property type="molecule type" value="Genomic_DNA"/>
</dbReference>
<protein>
    <submittedName>
        <fullName evidence="2">SufD family Fe-S cluster assembly protein</fullName>
    </submittedName>
</protein>
<evidence type="ECO:0000313" key="2">
    <source>
        <dbReference type="EMBL" id="MBO8477312.1"/>
    </source>
</evidence>
<dbReference type="AlphaFoldDB" id="A0A9D9IRH6"/>
<dbReference type="PANTHER" id="PTHR43575">
    <property type="entry name" value="PROTEIN ABCI7, CHLOROPLASTIC"/>
    <property type="match status" value="1"/>
</dbReference>
<reference evidence="2" key="2">
    <citation type="journal article" date="2021" name="PeerJ">
        <title>Extensive microbial diversity within the chicken gut microbiome revealed by metagenomics and culture.</title>
        <authorList>
            <person name="Gilroy R."/>
            <person name="Ravi A."/>
            <person name="Getino M."/>
            <person name="Pursley I."/>
            <person name="Horton D.L."/>
            <person name="Alikhan N.F."/>
            <person name="Baker D."/>
            <person name="Gharbi K."/>
            <person name="Hall N."/>
            <person name="Watson M."/>
            <person name="Adriaenssens E.M."/>
            <person name="Foster-Nyarko E."/>
            <person name="Jarju S."/>
            <person name="Secka A."/>
            <person name="Antonio M."/>
            <person name="Oren A."/>
            <person name="Chaudhuri R.R."/>
            <person name="La Ragione R."/>
            <person name="Hildebrand F."/>
            <person name="Pallen M.J."/>
        </authorList>
    </citation>
    <scope>NUCLEOTIDE SEQUENCE</scope>
    <source>
        <strain evidence="2">2478</strain>
    </source>
</reference>
<feature type="domain" description="SUF system FeS cluster assembly SufBD core" evidence="1">
    <location>
        <begin position="38"/>
        <end position="198"/>
    </location>
</feature>